<proteinExistence type="predicted"/>
<sequence>MTVYILDSVKNVYGISEREFLSVVDFGYRELRLPNTIDLFFEFEQVEDFLGFTHNHDCRDREYFVVMSPELKQFEEIARTILHELVHIKQDVNNERFNDTWKGTPVDLECDYETLPWEIEAFELEEHLFSKYISGE</sequence>
<name>A0A0F6WBM7_9CAUD</name>
<evidence type="ECO:0000313" key="1">
    <source>
        <dbReference type="EMBL" id="AKF12555.1"/>
    </source>
</evidence>
<reference evidence="1 2" key="1">
    <citation type="submission" date="2015-04" db="EMBL/GenBank/DDBJ databases">
        <authorList>
            <person name="Schouten J.T."/>
            <person name="Crockett J.T."/>
            <person name="Hodson T.S."/>
            <person name="Hyde J.R."/>
            <person name="Smith T.A."/>
            <person name="Merrill B.D."/>
            <person name="Crook M.B."/>
            <person name="Griffitts J.S."/>
            <person name="Burnett S.H."/>
            <person name="Grose J.H."/>
            <person name="Breakwell D.P."/>
        </authorList>
    </citation>
    <scope>NUCLEOTIDE SEQUENCE [LARGE SCALE GENOMIC DNA]</scope>
</reference>
<dbReference type="EMBL" id="KR052480">
    <property type="protein sequence ID" value="AKF12555.1"/>
    <property type="molecule type" value="Genomic_DNA"/>
</dbReference>
<accession>A0A0F6WBM7</accession>
<keyword evidence="2" id="KW-1185">Reference proteome</keyword>
<dbReference type="Proteomes" id="UP000221947">
    <property type="component" value="Segment"/>
</dbReference>
<gene>
    <name evidence="1" type="ORF">PHIM7_7</name>
</gene>
<protein>
    <submittedName>
        <fullName evidence="1">Uncharacterized protein</fullName>
    </submittedName>
</protein>
<organism evidence="1 2">
    <name type="scientific">Sinorhizobium phage phiM7</name>
    <dbReference type="NCBI Taxonomy" id="1647403"/>
    <lineage>
        <taxon>Viruses</taxon>
        <taxon>Duplodnaviria</taxon>
        <taxon>Heunggongvirae</taxon>
        <taxon>Uroviricota</taxon>
        <taxon>Caudoviricetes</taxon>
        <taxon>Emdodecavirus</taxon>
        <taxon>Emdodecavirus M7</taxon>
    </lineage>
</organism>
<evidence type="ECO:0000313" key="2">
    <source>
        <dbReference type="Proteomes" id="UP000221947"/>
    </source>
</evidence>